<evidence type="ECO:0000256" key="1">
    <source>
        <dbReference type="SAM" id="SignalP"/>
    </source>
</evidence>
<feature type="chain" id="PRO_5047402280" evidence="1">
    <location>
        <begin position="20"/>
        <end position="153"/>
    </location>
</feature>
<evidence type="ECO:0000313" key="2">
    <source>
        <dbReference type="EMBL" id="KAJ3991198.1"/>
    </source>
</evidence>
<keyword evidence="1" id="KW-0732">Signal</keyword>
<name>A0ABQ8PXP4_9AGAR</name>
<dbReference type="EMBL" id="MU791118">
    <property type="protein sequence ID" value="KAJ3991198.1"/>
    <property type="molecule type" value="Genomic_DNA"/>
</dbReference>
<feature type="signal peptide" evidence="1">
    <location>
        <begin position="1"/>
        <end position="19"/>
    </location>
</feature>
<organism evidence="2 3">
    <name type="scientific">Lentinula boryana</name>
    <dbReference type="NCBI Taxonomy" id="40481"/>
    <lineage>
        <taxon>Eukaryota</taxon>
        <taxon>Fungi</taxon>
        <taxon>Dikarya</taxon>
        <taxon>Basidiomycota</taxon>
        <taxon>Agaricomycotina</taxon>
        <taxon>Agaricomycetes</taxon>
        <taxon>Agaricomycetidae</taxon>
        <taxon>Agaricales</taxon>
        <taxon>Marasmiineae</taxon>
        <taxon>Omphalotaceae</taxon>
        <taxon>Lentinula</taxon>
    </lineage>
</organism>
<protein>
    <submittedName>
        <fullName evidence="2">Uncharacterized protein</fullName>
    </submittedName>
</protein>
<gene>
    <name evidence="2" type="ORF">F5050DRAFT_1545237</name>
</gene>
<proteinExistence type="predicted"/>
<feature type="non-terminal residue" evidence="2">
    <location>
        <position position="1"/>
    </location>
</feature>
<keyword evidence="3" id="KW-1185">Reference proteome</keyword>
<dbReference type="InterPro" id="IPR036397">
    <property type="entry name" value="RNaseH_sf"/>
</dbReference>
<reference evidence="2" key="1">
    <citation type="submission" date="2022-08" db="EMBL/GenBank/DDBJ databases">
        <authorList>
            <consortium name="DOE Joint Genome Institute"/>
            <person name="Min B."/>
            <person name="Riley R."/>
            <person name="Sierra-Patev S."/>
            <person name="Naranjo-Ortiz M."/>
            <person name="Looney B."/>
            <person name="Konkel Z."/>
            <person name="Slot J.C."/>
            <person name="Sakamoto Y."/>
            <person name="Steenwyk J.L."/>
            <person name="Rokas A."/>
            <person name="Carro J."/>
            <person name="Camarero S."/>
            <person name="Ferreira P."/>
            <person name="Molpeceres G."/>
            <person name="Ruiz-Duenas F.J."/>
            <person name="Serrano A."/>
            <person name="Henrissat B."/>
            <person name="Drula E."/>
            <person name="Hughes K.W."/>
            <person name="Mata J.L."/>
            <person name="Ishikawa N.K."/>
            <person name="Vargas-Isla R."/>
            <person name="Ushijima S."/>
            <person name="Smith C.A."/>
            <person name="Ahrendt S."/>
            <person name="Andreopoulos W."/>
            <person name="He G."/>
            <person name="Labutti K."/>
            <person name="Lipzen A."/>
            <person name="Ng V."/>
            <person name="Sandor L."/>
            <person name="Barry K."/>
            <person name="Martinez A.T."/>
            <person name="Xiao Y."/>
            <person name="Gibbons J.G."/>
            <person name="Terashima K."/>
            <person name="Hibbett D.S."/>
            <person name="Grigoriev I.V."/>
        </authorList>
    </citation>
    <scope>NUCLEOTIDE SEQUENCE</scope>
    <source>
        <strain evidence="2">TFB10827</strain>
    </source>
</reference>
<comment type="caution">
    <text evidence="2">The sequence shown here is derived from an EMBL/GenBank/DDBJ whole genome shotgun (WGS) entry which is preliminary data.</text>
</comment>
<evidence type="ECO:0000313" key="3">
    <source>
        <dbReference type="Proteomes" id="UP001163828"/>
    </source>
</evidence>
<dbReference type="Proteomes" id="UP001163828">
    <property type="component" value="Unassembled WGS sequence"/>
</dbReference>
<feature type="non-terminal residue" evidence="2">
    <location>
        <position position="153"/>
    </location>
</feature>
<dbReference type="Gene3D" id="3.30.420.10">
    <property type="entry name" value="Ribonuclease H-like superfamily/Ribonuclease H"/>
    <property type="match status" value="1"/>
</dbReference>
<accession>A0ABQ8PXP4</accession>
<sequence length="153" mass="18089">WPRYLHAVLFAMRVTVSRATGFSPYYLLYGIHPVFSFDITEITWQTLDWHTVRTHEELIAIRALQISRRDSKLQQANEKIHQSRQRAIEDMAKRVGHQWDFQDFDIGMYVWLRESHIDEIKGGKGRWTYSGPYIIHEKRPNDAFVLSELSGVI</sequence>